<dbReference type="RefSeq" id="WP_183897541.1">
    <property type="nucleotide sequence ID" value="NZ_JACIDV010000015.1"/>
</dbReference>
<accession>A0A7W6G525</accession>
<sequence length="64" mass="6909">MLDQDVHTFGYGSGDQKPLFAFLSGLASFHSQTNHFVPAIAALQHQPLSTPMFTSGSSGTWRIA</sequence>
<proteinExistence type="predicted"/>
<evidence type="ECO:0000313" key="2">
    <source>
        <dbReference type="Proteomes" id="UP000565286"/>
    </source>
</evidence>
<evidence type="ECO:0000313" key="1">
    <source>
        <dbReference type="EMBL" id="MBB3948096.1"/>
    </source>
</evidence>
<dbReference type="EMBL" id="JACIDV010000015">
    <property type="protein sequence ID" value="MBB3948096.1"/>
    <property type="molecule type" value="Genomic_DNA"/>
</dbReference>
<reference evidence="1 2" key="1">
    <citation type="submission" date="2020-08" db="EMBL/GenBank/DDBJ databases">
        <title>Genomic Encyclopedia of Type Strains, Phase IV (KMG-IV): sequencing the most valuable type-strain genomes for metagenomic binning, comparative biology and taxonomic classification.</title>
        <authorList>
            <person name="Goeker M."/>
        </authorList>
    </citation>
    <scope>NUCLEOTIDE SEQUENCE [LARGE SCALE GENOMIC DNA]</scope>
    <source>
        <strain evidence="1 2">DSM 26438</strain>
    </source>
</reference>
<dbReference type="Proteomes" id="UP000565286">
    <property type="component" value="Unassembled WGS sequence"/>
</dbReference>
<protein>
    <submittedName>
        <fullName evidence="1">Uncharacterized protein</fullName>
    </submittedName>
</protein>
<comment type="caution">
    <text evidence="1">The sequence shown here is derived from an EMBL/GenBank/DDBJ whole genome shotgun (WGS) entry which is preliminary data.</text>
</comment>
<keyword evidence="2" id="KW-1185">Reference proteome</keyword>
<organism evidence="1 2">
    <name type="scientific">Rhizobium skierniewicense</name>
    <dbReference type="NCBI Taxonomy" id="984260"/>
    <lineage>
        <taxon>Bacteria</taxon>
        <taxon>Pseudomonadati</taxon>
        <taxon>Pseudomonadota</taxon>
        <taxon>Alphaproteobacteria</taxon>
        <taxon>Hyphomicrobiales</taxon>
        <taxon>Rhizobiaceae</taxon>
        <taxon>Rhizobium/Agrobacterium group</taxon>
        <taxon>Rhizobium</taxon>
    </lineage>
</organism>
<name>A0A7W6G525_9HYPH</name>
<dbReference type="AlphaFoldDB" id="A0A7W6G525"/>
<gene>
    <name evidence="1" type="ORF">GGQ73_004070</name>
</gene>